<dbReference type="EMBL" id="WIXE01011109">
    <property type="protein sequence ID" value="KAK5977035.1"/>
    <property type="molecule type" value="Genomic_DNA"/>
</dbReference>
<organism evidence="2 3">
    <name type="scientific">Trichostrongylus colubriformis</name>
    <name type="common">Black scour worm</name>
    <dbReference type="NCBI Taxonomy" id="6319"/>
    <lineage>
        <taxon>Eukaryota</taxon>
        <taxon>Metazoa</taxon>
        <taxon>Ecdysozoa</taxon>
        <taxon>Nematoda</taxon>
        <taxon>Chromadorea</taxon>
        <taxon>Rhabditida</taxon>
        <taxon>Rhabditina</taxon>
        <taxon>Rhabditomorpha</taxon>
        <taxon>Strongyloidea</taxon>
        <taxon>Trichostrongylidae</taxon>
        <taxon>Trichostrongylus</taxon>
    </lineage>
</organism>
<proteinExistence type="predicted"/>
<name>A0AAN8FUB3_TRICO</name>
<sequence length="83" mass="9808">MKDSGATNEALAAKIDEFIAAIPEKEKKEKAERVAASCKKVYALKSRMRRDYYMDSYEIHSRALRYLSRRRRENQPEIHFLDI</sequence>
<gene>
    <name evidence="2" type="ORF">GCK32_007953</name>
</gene>
<dbReference type="InterPro" id="IPR038289">
    <property type="entry name" value="DVA-1_sf"/>
</dbReference>
<feature type="domain" description="Polyprotein allergen nematode" evidence="1">
    <location>
        <begin position="1"/>
        <end position="42"/>
    </location>
</feature>
<dbReference type="Pfam" id="PF16469">
    <property type="entry name" value="NPA"/>
    <property type="match status" value="1"/>
</dbReference>
<evidence type="ECO:0000313" key="2">
    <source>
        <dbReference type="EMBL" id="KAK5977035.1"/>
    </source>
</evidence>
<dbReference type="AlphaFoldDB" id="A0AAN8FUB3"/>
<dbReference type="InterPro" id="IPR032487">
    <property type="entry name" value="ABA-1_nematode"/>
</dbReference>
<accession>A0AAN8FUB3</accession>
<dbReference type="Proteomes" id="UP001331761">
    <property type="component" value="Unassembled WGS sequence"/>
</dbReference>
<reference evidence="2 3" key="1">
    <citation type="submission" date="2019-10" db="EMBL/GenBank/DDBJ databases">
        <title>Assembly and Annotation for the nematode Trichostrongylus colubriformis.</title>
        <authorList>
            <person name="Martin J."/>
        </authorList>
    </citation>
    <scope>NUCLEOTIDE SEQUENCE [LARGE SCALE GENOMIC DNA]</scope>
    <source>
        <strain evidence="2">G859</strain>
        <tissue evidence="2">Whole worm</tissue>
    </source>
</reference>
<dbReference type="Gene3D" id="1.10.533.30">
    <property type="entry name" value="Nematode polyprotein allergen ABA-1"/>
    <property type="match status" value="1"/>
</dbReference>
<protein>
    <recommendedName>
        <fullName evidence="1">Polyprotein allergen nematode domain-containing protein</fullName>
    </recommendedName>
</protein>
<comment type="caution">
    <text evidence="2">The sequence shown here is derived from an EMBL/GenBank/DDBJ whole genome shotgun (WGS) entry which is preliminary data.</text>
</comment>
<evidence type="ECO:0000259" key="1">
    <source>
        <dbReference type="Pfam" id="PF16469"/>
    </source>
</evidence>
<evidence type="ECO:0000313" key="3">
    <source>
        <dbReference type="Proteomes" id="UP001331761"/>
    </source>
</evidence>
<keyword evidence="3" id="KW-1185">Reference proteome</keyword>